<reference evidence="4 5" key="1">
    <citation type="submission" date="2016-04" db="EMBL/GenBank/DDBJ databases">
        <title>Draft genome sequence of Aeribacillus pallidus 8m3 from petroleum reservoir.</title>
        <authorList>
            <person name="Poltaraus A.B."/>
            <person name="Nazina T.N."/>
            <person name="Tourova T.P."/>
            <person name="Malakho S.M."/>
            <person name="Korshunova A.V."/>
            <person name="Sokolova D.S."/>
        </authorList>
    </citation>
    <scope>NUCLEOTIDE SEQUENCE [LARGE SCALE GENOMIC DNA]</scope>
    <source>
        <strain evidence="4 5">8m3</strain>
    </source>
</reference>
<dbReference type="RefSeq" id="WP_063387898.1">
    <property type="nucleotide sequence ID" value="NZ_LWBR01000023.1"/>
</dbReference>
<dbReference type="GO" id="GO:0015888">
    <property type="term" value="P:thiamine transport"/>
    <property type="evidence" value="ECO:0007669"/>
    <property type="project" value="TreeGrafter"/>
</dbReference>
<evidence type="ECO:0000256" key="1">
    <source>
        <dbReference type="ARBA" id="ARBA00022729"/>
    </source>
</evidence>
<dbReference type="Gene3D" id="3.40.190.10">
    <property type="entry name" value="Periplasmic binding protein-like II"/>
    <property type="match status" value="2"/>
</dbReference>
<dbReference type="EMBL" id="LWBR01000023">
    <property type="protein sequence ID" value="KZN96427.1"/>
    <property type="molecule type" value="Genomic_DNA"/>
</dbReference>
<proteinExistence type="predicted"/>
<dbReference type="Proteomes" id="UP000076476">
    <property type="component" value="Unassembled WGS sequence"/>
</dbReference>
<dbReference type="Pfam" id="PF13416">
    <property type="entry name" value="SBP_bac_8"/>
    <property type="match status" value="1"/>
</dbReference>
<dbReference type="InterPro" id="IPR026045">
    <property type="entry name" value="Ferric-bd"/>
</dbReference>
<gene>
    <name evidence="4" type="ORF">AZI98_08715</name>
</gene>
<protein>
    <submittedName>
        <fullName evidence="4">ABC transporter substrate-binding protein</fullName>
    </submittedName>
</protein>
<dbReference type="GO" id="GO:0046872">
    <property type="term" value="F:metal ion binding"/>
    <property type="evidence" value="ECO:0007669"/>
    <property type="project" value="UniProtKB-KW"/>
</dbReference>
<dbReference type="PROSITE" id="PS51257">
    <property type="entry name" value="PROKAR_LIPOPROTEIN"/>
    <property type="match status" value="1"/>
</dbReference>
<feature type="signal peptide" evidence="3">
    <location>
        <begin position="1"/>
        <end position="18"/>
    </location>
</feature>
<keyword evidence="2" id="KW-0479">Metal-binding</keyword>
<dbReference type="PANTHER" id="PTHR30006">
    <property type="entry name" value="THIAMINE-BINDING PERIPLASMIC PROTEIN-RELATED"/>
    <property type="match status" value="1"/>
</dbReference>
<feature type="chain" id="PRO_5039191525" evidence="3">
    <location>
        <begin position="19"/>
        <end position="347"/>
    </location>
</feature>
<sequence length="347" mass="38000">MRKWLSAFTIFTLLFVLAACGSSNNASSSNDVETQSEQKKEVSGELNFYTSQPDEDAQRLVTAFNEKYPDVKVNTFRSGTEEVIAKLQAEKEAGNIQADVLLVADAVTFESLKNDDLLLSYKSKEAEQIPGQFIDSDGMYTGTKVMATVLAVNTNSVQNIPDSWNVLTESDAKGKAIMPSPFYSGAAAYNLGVFTRQNDLGWDFFKRLKENGMAVTKGNGGVLKSVASGEKPYGIVVDYLAARAKKEGSPVEFIYPKEGVPVITEPIGIMKDTKNEEAAKAFVDFVLSEEGQKLAAELGYTPIRQDVNAPEGLKTIDELNVLNADISELYQSREEDKAKFGEIFGQQ</sequence>
<keyword evidence="2" id="KW-0408">Iron</keyword>
<evidence type="ECO:0000313" key="5">
    <source>
        <dbReference type="Proteomes" id="UP000076476"/>
    </source>
</evidence>
<dbReference type="PIRSF" id="PIRSF002825">
    <property type="entry name" value="CfbpA"/>
    <property type="match status" value="1"/>
</dbReference>
<name>A0A161ZTE2_9BACI</name>
<evidence type="ECO:0000256" key="3">
    <source>
        <dbReference type="SAM" id="SignalP"/>
    </source>
</evidence>
<dbReference type="CDD" id="cd13547">
    <property type="entry name" value="PBP2_Fbp_like_2"/>
    <property type="match status" value="1"/>
</dbReference>
<dbReference type="STRING" id="33936.AZI98_08715"/>
<dbReference type="GO" id="GO:0030975">
    <property type="term" value="F:thiamine binding"/>
    <property type="evidence" value="ECO:0007669"/>
    <property type="project" value="TreeGrafter"/>
</dbReference>
<dbReference type="GO" id="GO:0030976">
    <property type="term" value="F:thiamine pyrophosphate binding"/>
    <property type="evidence" value="ECO:0007669"/>
    <property type="project" value="TreeGrafter"/>
</dbReference>
<keyword evidence="1 3" id="KW-0732">Signal</keyword>
<dbReference type="AlphaFoldDB" id="A0A161ZTE2"/>
<evidence type="ECO:0000313" key="4">
    <source>
        <dbReference type="EMBL" id="KZN96427.1"/>
    </source>
</evidence>
<dbReference type="InterPro" id="IPR006059">
    <property type="entry name" value="SBP"/>
</dbReference>
<dbReference type="GO" id="GO:0030288">
    <property type="term" value="C:outer membrane-bounded periplasmic space"/>
    <property type="evidence" value="ECO:0007669"/>
    <property type="project" value="TreeGrafter"/>
</dbReference>
<feature type="binding site" evidence="2">
    <location>
        <position position="239"/>
    </location>
    <ligand>
        <name>Fe cation</name>
        <dbReference type="ChEBI" id="CHEBI:24875"/>
    </ligand>
</feature>
<accession>A0A161ZTE2</accession>
<keyword evidence="5" id="KW-1185">Reference proteome</keyword>
<evidence type="ECO:0000256" key="2">
    <source>
        <dbReference type="PIRSR" id="PIRSR002825-1"/>
    </source>
</evidence>
<dbReference type="SUPFAM" id="SSF53850">
    <property type="entry name" value="Periplasmic binding protein-like II"/>
    <property type="match status" value="1"/>
</dbReference>
<organism evidence="4 5">
    <name type="scientific">Aeribacillus pallidus</name>
    <dbReference type="NCBI Taxonomy" id="33936"/>
    <lineage>
        <taxon>Bacteria</taxon>
        <taxon>Bacillati</taxon>
        <taxon>Bacillota</taxon>
        <taxon>Bacilli</taxon>
        <taxon>Bacillales</taxon>
        <taxon>Bacillaceae</taxon>
        <taxon>Aeribacillus</taxon>
    </lineage>
</organism>
<dbReference type="PANTHER" id="PTHR30006:SF2">
    <property type="entry name" value="ABC TRANSPORTER SUBSTRATE-BINDING PROTEIN"/>
    <property type="match status" value="1"/>
</dbReference>
<comment type="caution">
    <text evidence="4">The sequence shown here is derived from an EMBL/GenBank/DDBJ whole genome shotgun (WGS) entry which is preliminary data.</text>
</comment>
<dbReference type="OrthoDB" id="9791045at2"/>